<evidence type="ECO:0000313" key="5">
    <source>
        <dbReference type="Proteomes" id="UP000462055"/>
    </source>
</evidence>
<dbReference type="InterPro" id="IPR000873">
    <property type="entry name" value="AMP-dep_synth/lig_dom"/>
</dbReference>
<dbReference type="EMBL" id="WBMS02000015">
    <property type="protein sequence ID" value="MWA02673.1"/>
    <property type="molecule type" value="Genomic_DNA"/>
</dbReference>
<evidence type="ECO:0000259" key="3">
    <source>
        <dbReference type="Pfam" id="PF13193"/>
    </source>
</evidence>
<dbReference type="Pfam" id="PF00501">
    <property type="entry name" value="AMP-binding"/>
    <property type="match status" value="1"/>
</dbReference>
<dbReference type="InterPro" id="IPR050237">
    <property type="entry name" value="ATP-dep_AMP-bd_enzyme"/>
</dbReference>
<proteinExistence type="predicted"/>
<dbReference type="PANTHER" id="PTHR43767:SF7">
    <property type="entry name" value="MEDIUM_LONG-CHAIN-FATTY-ACID--COA LIGASE FADD8"/>
    <property type="match status" value="1"/>
</dbReference>
<feature type="domain" description="AMP-binding enzyme C-terminal" evidence="3">
    <location>
        <begin position="427"/>
        <end position="502"/>
    </location>
</feature>
<dbReference type="SUPFAM" id="SSF56801">
    <property type="entry name" value="Acetyl-CoA synthetase-like"/>
    <property type="match status" value="1"/>
</dbReference>
<feature type="domain" description="AMP-dependent synthetase/ligase" evidence="2">
    <location>
        <begin position="8"/>
        <end position="377"/>
    </location>
</feature>
<feature type="compositionally biased region" description="Basic and acidic residues" evidence="1">
    <location>
        <begin position="504"/>
        <end position="514"/>
    </location>
</feature>
<dbReference type="Pfam" id="PF13193">
    <property type="entry name" value="AMP-binding_C"/>
    <property type="match status" value="1"/>
</dbReference>
<dbReference type="AlphaFoldDB" id="A0A6I4MAL2"/>
<evidence type="ECO:0000259" key="2">
    <source>
        <dbReference type="Pfam" id="PF00501"/>
    </source>
</evidence>
<dbReference type="Gene3D" id="3.30.300.30">
    <property type="match status" value="1"/>
</dbReference>
<dbReference type="InterPro" id="IPR045851">
    <property type="entry name" value="AMP-bd_C_sf"/>
</dbReference>
<dbReference type="PANTHER" id="PTHR43767">
    <property type="entry name" value="LONG-CHAIN-FATTY-ACID--COA LIGASE"/>
    <property type="match status" value="1"/>
</dbReference>
<reference evidence="4" key="1">
    <citation type="submission" date="2019-12" db="EMBL/GenBank/DDBJ databases">
        <title>Actinomadura physcomitrii sp. nov., a novel actinomycete isolated from moss [Physcomitrium sphaericum (Ludw) Fuernr].</title>
        <authorList>
            <person name="Zhuang X."/>
        </authorList>
    </citation>
    <scope>NUCLEOTIDE SEQUENCE [LARGE SCALE GENOMIC DNA]</scope>
    <source>
        <strain evidence="4">LD22</strain>
    </source>
</reference>
<keyword evidence="5" id="KW-1185">Reference proteome</keyword>
<dbReference type="Gene3D" id="3.40.50.12780">
    <property type="entry name" value="N-terminal domain of ligase-like"/>
    <property type="match status" value="1"/>
</dbReference>
<accession>A0A6I4MAL2</accession>
<name>A0A6I4MAL2_9ACTN</name>
<evidence type="ECO:0000256" key="1">
    <source>
        <dbReference type="SAM" id="MobiDB-lite"/>
    </source>
</evidence>
<dbReference type="GO" id="GO:0016877">
    <property type="term" value="F:ligase activity, forming carbon-sulfur bonds"/>
    <property type="evidence" value="ECO:0007669"/>
    <property type="project" value="UniProtKB-ARBA"/>
</dbReference>
<feature type="region of interest" description="Disordered" evidence="1">
    <location>
        <begin position="504"/>
        <end position="524"/>
    </location>
</feature>
<dbReference type="InterPro" id="IPR025110">
    <property type="entry name" value="AMP-bd_C"/>
</dbReference>
<comment type="caution">
    <text evidence="4">The sequence shown here is derived from an EMBL/GenBank/DDBJ whole genome shotgun (WGS) entry which is preliminary data.</text>
</comment>
<dbReference type="InterPro" id="IPR042099">
    <property type="entry name" value="ANL_N_sf"/>
</dbReference>
<evidence type="ECO:0000313" key="4">
    <source>
        <dbReference type="EMBL" id="MWA02673.1"/>
    </source>
</evidence>
<organism evidence="4 5">
    <name type="scientific">Actinomadura physcomitrii</name>
    <dbReference type="NCBI Taxonomy" id="2650748"/>
    <lineage>
        <taxon>Bacteria</taxon>
        <taxon>Bacillati</taxon>
        <taxon>Actinomycetota</taxon>
        <taxon>Actinomycetes</taxon>
        <taxon>Streptosporangiales</taxon>
        <taxon>Thermomonosporaceae</taxon>
        <taxon>Actinomadura</taxon>
    </lineage>
</organism>
<gene>
    <name evidence="4" type="ORF">F8568_020300</name>
</gene>
<sequence>MRVIDYFDKGAALDPAAPLIVSDERTVGYSEAVDHSWRMAAALHGSGLGPGDRVGVLAPNVPEAFLAMLGIWRAGCSWVPLNTLNALSSTLQYMNQVGCRAVFVHSRFAAQVEEIRAAVPGLELIVCLDDPFPGGVPMDSFLAAGAGSDVPDRSDPFGRPDAEACAWPTGGTTGRSKAVRWTNHVWASLIETATRHWPAAEHPVNLLVAPITHAAGVMGLVFASVGATIVMRTRFDADDVLDKIESERVTHVFLPPTAYYGLLDRQRERPRDCSSLRMLLLSAAPVSPERVAEGVTRFGPCIAQSWGQAEAPFMLTYLAPEAVAAAAAGRDPHRLRSCGQATFSSQVAVMDDDGRLLGPGERGELVARGRLVTPGYLDDDEATAEVRGHGWHHTGDIGYLDEDGYAYIVDRKKDMVITGGFNVYPAEVEAALLAMPEVRQCAVIGVPDGKWGEAVRAIVVPAVEGWADAAKVIETARAALGPVKAPKTVVFADDLPQTPVGKIDKRALRDRELGRPAGQGGPNS</sequence>
<dbReference type="RefSeq" id="WP_151595148.1">
    <property type="nucleotide sequence ID" value="NZ_WBMS02000015.1"/>
</dbReference>
<dbReference type="Proteomes" id="UP000462055">
    <property type="component" value="Unassembled WGS sequence"/>
</dbReference>
<protein>
    <submittedName>
        <fullName evidence="4">AMP-binding protein</fullName>
    </submittedName>
</protein>